<keyword evidence="2" id="KW-1185">Reference proteome</keyword>
<reference evidence="1" key="1">
    <citation type="submission" date="2020-08" db="EMBL/GenBank/DDBJ databases">
        <title>Genome public.</title>
        <authorList>
            <person name="Liu C."/>
            <person name="Sun Q."/>
        </authorList>
    </citation>
    <scope>NUCLEOTIDE SEQUENCE</scope>
    <source>
        <strain evidence="1">NSJ-33</strain>
    </source>
</reference>
<sequence length="61" mass="7196">MKEWGFEKFLEEFTIENMMDDFSSGMQEKMVALLRKAYISGYDSGVRMTTERLSKKDHPKP</sequence>
<gene>
    <name evidence="1" type="ORF">H8710_03205</name>
</gene>
<evidence type="ECO:0000313" key="1">
    <source>
        <dbReference type="EMBL" id="MBC8559074.1"/>
    </source>
</evidence>
<accession>A0A926E2U2</accession>
<protein>
    <submittedName>
        <fullName evidence="1">Uncharacterized protein</fullName>
    </submittedName>
</protein>
<evidence type="ECO:0000313" key="2">
    <source>
        <dbReference type="Proteomes" id="UP000610760"/>
    </source>
</evidence>
<dbReference type="AlphaFoldDB" id="A0A926E2U2"/>
<name>A0A926E2U2_9FIRM</name>
<dbReference type="EMBL" id="JACRSV010000001">
    <property type="protein sequence ID" value="MBC8559074.1"/>
    <property type="molecule type" value="Genomic_DNA"/>
</dbReference>
<proteinExistence type="predicted"/>
<organism evidence="1 2">
    <name type="scientific">Fumia xinanensis</name>
    <dbReference type="NCBI Taxonomy" id="2763659"/>
    <lineage>
        <taxon>Bacteria</taxon>
        <taxon>Bacillati</taxon>
        <taxon>Bacillota</taxon>
        <taxon>Clostridia</taxon>
        <taxon>Eubacteriales</taxon>
        <taxon>Oscillospiraceae</taxon>
        <taxon>Fumia</taxon>
    </lineage>
</organism>
<dbReference type="RefSeq" id="WP_249293967.1">
    <property type="nucleotide sequence ID" value="NZ_JACRSV010000001.1"/>
</dbReference>
<comment type="caution">
    <text evidence="1">The sequence shown here is derived from an EMBL/GenBank/DDBJ whole genome shotgun (WGS) entry which is preliminary data.</text>
</comment>
<dbReference type="Proteomes" id="UP000610760">
    <property type="component" value="Unassembled WGS sequence"/>
</dbReference>